<dbReference type="OrthoDB" id="194358at2759"/>
<dbReference type="InterPro" id="IPR036770">
    <property type="entry name" value="Ankyrin_rpt-contain_sf"/>
</dbReference>
<evidence type="ECO:0000256" key="1">
    <source>
        <dbReference type="PROSITE-ProRule" id="PRU00023"/>
    </source>
</evidence>
<dbReference type="InterPro" id="IPR057096">
    <property type="entry name" value="KRIT1_FRMD8_FERM_C"/>
</dbReference>
<dbReference type="Proteomes" id="UP000267096">
    <property type="component" value="Unassembled WGS sequence"/>
</dbReference>
<keyword evidence="1" id="KW-0040">ANK repeat</keyword>
<dbReference type="Gene3D" id="1.20.80.10">
    <property type="match status" value="1"/>
</dbReference>
<feature type="repeat" description="ANK" evidence="1">
    <location>
        <begin position="370"/>
        <end position="403"/>
    </location>
</feature>
<dbReference type="PROSITE" id="PS50088">
    <property type="entry name" value="ANK_REPEAT"/>
    <property type="match status" value="3"/>
</dbReference>
<evidence type="ECO:0000256" key="2">
    <source>
        <dbReference type="SAM" id="Coils"/>
    </source>
</evidence>
<dbReference type="InterPro" id="IPR000299">
    <property type="entry name" value="FERM_domain"/>
</dbReference>
<dbReference type="PROSITE" id="PS50057">
    <property type="entry name" value="FERM_3"/>
    <property type="match status" value="1"/>
</dbReference>
<keyword evidence="2" id="KW-0175">Coiled coil</keyword>
<dbReference type="InterPro" id="IPR002110">
    <property type="entry name" value="Ankyrin_rpt"/>
</dbReference>
<dbReference type="Pfam" id="PF24522">
    <property type="entry name" value="KRIT1_FRMD8_FERM_C"/>
    <property type="match status" value="1"/>
</dbReference>
<evidence type="ECO:0000313" key="4">
    <source>
        <dbReference type="EMBL" id="VDK43447.1"/>
    </source>
</evidence>
<dbReference type="PROSITE" id="PS50297">
    <property type="entry name" value="ANK_REP_REGION"/>
    <property type="match status" value="1"/>
</dbReference>
<dbReference type="Pfam" id="PF12796">
    <property type="entry name" value="Ank_2"/>
    <property type="match status" value="1"/>
</dbReference>
<dbReference type="CDD" id="cd14473">
    <property type="entry name" value="FERM_B-lobe"/>
    <property type="match status" value="1"/>
</dbReference>
<dbReference type="EMBL" id="UYRR01031012">
    <property type="protein sequence ID" value="VDK43447.1"/>
    <property type="molecule type" value="Genomic_DNA"/>
</dbReference>
<keyword evidence="5" id="KW-1185">Reference proteome</keyword>
<feature type="repeat" description="ANK" evidence="1">
    <location>
        <begin position="337"/>
        <end position="369"/>
    </location>
</feature>
<accession>A0A158PN64</accession>
<dbReference type="PANTHER" id="PTHR13283">
    <property type="entry name" value="KREV INTERACTION TRAPPED 1-RELATED"/>
    <property type="match status" value="1"/>
</dbReference>
<reference evidence="4 5" key="2">
    <citation type="submission" date="2018-11" db="EMBL/GenBank/DDBJ databases">
        <authorList>
            <consortium name="Pathogen Informatics"/>
        </authorList>
    </citation>
    <scope>NUCLEOTIDE SEQUENCE [LARGE SCALE GENOMIC DNA]</scope>
</reference>
<dbReference type="PANTHER" id="PTHR13283:SF11">
    <property type="entry name" value="KREV INTERACTION TRAPPED PROTEIN 1"/>
    <property type="match status" value="1"/>
</dbReference>
<dbReference type="InterPro" id="IPR035963">
    <property type="entry name" value="FERM_2"/>
</dbReference>
<feature type="repeat" description="ANK" evidence="1">
    <location>
        <begin position="404"/>
        <end position="429"/>
    </location>
</feature>
<feature type="domain" description="FERM" evidence="3">
    <location>
        <begin position="468"/>
        <end position="806"/>
    </location>
</feature>
<dbReference type="InterPro" id="IPR019748">
    <property type="entry name" value="FERM_central"/>
</dbReference>
<dbReference type="GO" id="GO:0005886">
    <property type="term" value="C:plasma membrane"/>
    <property type="evidence" value="ECO:0007669"/>
    <property type="project" value="TreeGrafter"/>
</dbReference>
<dbReference type="SUPFAM" id="SSF47031">
    <property type="entry name" value="Second domain of FERM"/>
    <property type="match status" value="1"/>
</dbReference>
<dbReference type="InterPro" id="IPR019749">
    <property type="entry name" value="Band_41_domain"/>
</dbReference>
<dbReference type="GO" id="GO:0045454">
    <property type="term" value="P:cell redox homeostasis"/>
    <property type="evidence" value="ECO:0007669"/>
    <property type="project" value="TreeGrafter"/>
</dbReference>
<dbReference type="Pfam" id="PF00023">
    <property type="entry name" value="Ank"/>
    <property type="match status" value="1"/>
</dbReference>
<dbReference type="Pfam" id="PF00373">
    <property type="entry name" value="FERM_M"/>
    <property type="match status" value="1"/>
</dbReference>
<dbReference type="AlphaFoldDB" id="A0A158PN64"/>
<dbReference type="GO" id="GO:2000114">
    <property type="term" value="P:regulation of establishment of cell polarity"/>
    <property type="evidence" value="ECO:0007669"/>
    <property type="project" value="TreeGrafter"/>
</dbReference>
<dbReference type="SMART" id="SM00295">
    <property type="entry name" value="B41"/>
    <property type="match status" value="1"/>
</dbReference>
<dbReference type="Gene3D" id="1.25.40.20">
    <property type="entry name" value="Ankyrin repeat-containing domain"/>
    <property type="match status" value="1"/>
</dbReference>
<dbReference type="InterPro" id="IPR014352">
    <property type="entry name" value="FERM/acyl-CoA-bd_prot_sf"/>
</dbReference>
<reference evidence="6" key="1">
    <citation type="submission" date="2016-04" db="UniProtKB">
        <authorList>
            <consortium name="WormBaseParasite"/>
        </authorList>
    </citation>
    <scope>IDENTIFICATION</scope>
</reference>
<organism evidence="6">
    <name type="scientific">Anisakis simplex</name>
    <name type="common">Herring worm</name>
    <dbReference type="NCBI Taxonomy" id="6269"/>
    <lineage>
        <taxon>Eukaryota</taxon>
        <taxon>Metazoa</taxon>
        <taxon>Ecdysozoa</taxon>
        <taxon>Nematoda</taxon>
        <taxon>Chromadorea</taxon>
        <taxon>Rhabditida</taxon>
        <taxon>Spirurina</taxon>
        <taxon>Ascaridomorpha</taxon>
        <taxon>Ascaridoidea</taxon>
        <taxon>Anisakidae</taxon>
        <taxon>Anisakis</taxon>
        <taxon>Anisakis simplex complex</taxon>
    </lineage>
</organism>
<dbReference type="SUPFAM" id="SSF48403">
    <property type="entry name" value="Ankyrin repeat"/>
    <property type="match status" value="1"/>
</dbReference>
<name>A0A158PN64_ANISI</name>
<proteinExistence type="predicted"/>
<dbReference type="SMART" id="SM00248">
    <property type="entry name" value="ANK"/>
    <property type="match status" value="3"/>
</dbReference>
<evidence type="ECO:0000259" key="3">
    <source>
        <dbReference type="PROSITE" id="PS50057"/>
    </source>
</evidence>
<feature type="coiled-coil region" evidence="2">
    <location>
        <begin position="670"/>
        <end position="697"/>
    </location>
</feature>
<protein>
    <submittedName>
        <fullName evidence="6">Krev interaction trapped protein 1 (inferred by orthology to a human protein)</fullName>
    </submittedName>
</protein>
<sequence>MQEISIAIVQLRQSALTTNKITNKINNRLKSQPSENGILTANDYDILLINEPSSSSRVSNRLQLPSTRVPHNGQPAEVALNAVRHFYTMSQFGNYGLICNYRYQVVNNFNLRRIPRRAVAIPLWDSAGSNANTKESLLFPGSPHPLFYCVSVLEMDKNPKKCTEMGHFENLAHLLNCCMSDNEVFNAETMHLICRLEDDLQLFLFRWLRLEQHRDENFIAKLFNRPISLSRIRSCAHNPAYDPEQTMLCHNMMGHGKNAEAQRKSCDLAEEVRRSNDARARMIGDEKYDMFIMNPLFGSGLPYSKKNEAPNYFAAGRKQRCGTSFSSHSVSSGESWSEQFPLHKAAYDDNVDETKKLLAKGLTANEVDNASWTPLHYCAFYNNLKTMEVLLLNTSTDVNVPNKAGSTALHFAALQANAYMIELLLSHSAINVNARDSKGQRALDLCSCVPKAEYQKAARLLRDWNKLDKIQVEMMDGGNAQLALFQGNETTAGQLHAEMCKELKMNASSASLFAIWICSSRLSTLFYLFAATSFTLKYILCQIVGLQLKADHKPLLHMSKWHSKVAKFGNEETTNTSTDDETPKIYFRRDARVTLRTEKATKLTPMALSLLYEEARHNYMKGLYPCADGDIALLASIILRIIHGNAYKLTEKMLEHVIPAHRIPSSESAAKAVMNQIEVQNRKLDSKNNNLISLQQSFLQICWRFCVYGSTFFDAIVFMKKPMKGSLPVHVGVNDYGLHLLNSDTKTLFNTYPLKGLQWIAKPDRPYLEVHAAAFGHDFTLRTAQASHINNLLTRLTNTTSATTKN</sequence>
<evidence type="ECO:0000313" key="5">
    <source>
        <dbReference type="Proteomes" id="UP000267096"/>
    </source>
</evidence>
<evidence type="ECO:0000313" key="6">
    <source>
        <dbReference type="WBParaSite" id="ASIM_0001112801-mRNA-1"/>
    </source>
</evidence>
<dbReference type="Gene3D" id="2.30.29.30">
    <property type="entry name" value="Pleckstrin-homology domain (PH domain)/Phosphotyrosine-binding domain (PTB)"/>
    <property type="match status" value="1"/>
</dbReference>
<gene>
    <name evidence="4" type="ORF">ASIM_LOCUS10686</name>
</gene>
<dbReference type="InterPro" id="IPR011993">
    <property type="entry name" value="PH-like_dom_sf"/>
</dbReference>
<dbReference type="Gene3D" id="3.10.20.90">
    <property type="entry name" value="Phosphatidylinositol 3-kinase Catalytic Subunit, Chain A, domain 1"/>
    <property type="match status" value="1"/>
</dbReference>
<dbReference type="WBParaSite" id="ASIM_0001112801-mRNA-1">
    <property type="protein sequence ID" value="ASIM_0001112801-mRNA-1"/>
    <property type="gene ID" value="ASIM_0001112801"/>
</dbReference>
<dbReference type="InterPro" id="IPR051594">
    <property type="entry name" value="KRIT1/FRMD8"/>
</dbReference>